<keyword evidence="3 11" id="KW-0732">Signal</keyword>
<dbReference type="InterPro" id="IPR000742">
    <property type="entry name" value="EGF"/>
</dbReference>
<evidence type="ECO:0000256" key="4">
    <source>
        <dbReference type="ARBA" id="ARBA00022737"/>
    </source>
</evidence>
<comment type="caution">
    <text evidence="9">Lacks conserved residue(s) required for the propagation of feature annotation.</text>
</comment>
<dbReference type="Pfam" id="PF05735">
    <property type="entry name" value="TSP_C"/>
    <property type="match status" value="1"/>
</dbReference>
<evidence type="ECO:0000256" key="2">
    <source>
        <dbReference type="ARBA" id="ARBA00022536"/>
    </source>
</evidence>
<dbReference type="SUPFAM" id="SSF57196">
    <property type="entry name" value="EGF/Laminin"/>
    <property type="match status" value="2"/>
</dbReference>
<dbReference type="InterPro" id="IPR028974">
    <property type="entry name" value="TSP_type-3_rpt"/>
</dbReference>
<dbReference type="GO" id="GO:0005576">
    <property type="term" value="C:extracellular region"/>
    <property type="evidence" value="ECO:0007669"/>
    <property type="project" value="InterPro"/>
</dbReference>
<evidence type="ECO:0000256" key="3">
    <source>
        <dbReference type="ARBA" id="ARBA00022729"/>
    </source>
</evidence>
<keyword evidence="5 10" id="KW-0106">Calcium</keyword>
<dbReference type="GO" id="GO:0005509">
    <property type="term" value="F:calcium ion binding"/>
    <property type="evidence" value="ECO:0007669"/>
    <property type="project" value="UniProtKB-UniRule"/>
</dbReference>
<dbReference type="InterPro" id="IPR008859">
    <property type="entry name" value="Thrombospondin_C"/>
</dbReference>
<reference evidence="14 15" key="1">
    <citation type="submission" date="2024-03" db="EMBL/GenBank/DDBJ databases">
        <title>Adaptation during the transition from Ophiocordyceps entomopathogen to insect associate is accompanied by gene loss and intensified selection.</title>
        <authorList>
            <person name="Ward C.M."/>
            <person name="Onetto C.A."/>
            <person name="Borneman A.R."/>
        </authorList>
    </citation>
    <scope>NUCLEOTIDE SEQUENCE [LARGE SCALE GENOMIC DNA]</scope>
    <source>
        <strain evidence="14">AWRI1</strain>
        <tissue evidence="14">Single Adult Female</tissue>
    </source>
</reference>
<dbReference type="InterPro" id="IPR013320">
    <property type="entry name" value="ConA-like_dom_sf"/>
</dbReference>
<dbReference type="FunFam" id="2.10.25.10:FF:000025">
    <property type="entry name" value="Thrombospondin 3"/>
    <property type="match status" value="1"/>
</dbReference>
<dbReference type="GO" id="GO:0007155">
    <property type="term" value="P:cell adhesion"/>
    <property type="evidence" value="ECO:0007669"/>
    <property type="project" value="UniProtKB-KW"/>
</dbReference>
<comment type="caution">
    <text evidence="14">The sequence shown here is derived from an EMBL/GenBank/DDBJ whole genome shotgun (WGS) entry which is preliminary data.</text>
</comment>
<evidence type="ECO:0008006" key="16">
    <source>
        <dbReference type="Google" id="ProtNLM"/>
    </source>
</evidence>
<keyword evidence="2 9" id="KW-0245">EGF-like domain</keyword>
<sequence>MRIVVFTFVLAIWGYADSASVDQEVSKAVEEAITSDEFVISMRNVRQLVSRRKKTETLFSLEFPGTHQKFSLQLDRDNKRVIANFKLHGESESRNFSLMNFKEDTVLKTILLGVKQSQPHAQLSLYIDCVSYGNIATVKTLRDIYMNMRNPQILFYHERKYETDVNADMNIDDALLQNSCPSEMQAAQPASMREPANLSTPYRGDIPQIVGDCDSILMKTITDLIATVKKLTERADAQTLEIQRLRSILERCNFCTGAPPIPTLPPPLCSSIPYPCYPGAPCEDSPQGPRCGACPARYTGDGRTCKPISRCAESPCHSGVPCVDDGNGGFRCGPCPPGYHGDGITCRVSFCARNPCYPGVRCDDSPTGFRCGPCPPGFTGNGVQCSPLELPCDRNPCFPGVTCFESPDGPRCGPCPSGYSGDGRSCERIITCSDLRCFPGVPCYMSVNGPQCGPCPAGYTGDGRNCTRPLCQFSPCFIGVECTDTPEGPRCGPCPTGYTGDGRECRRFFSCRDRPCFPVGVQCTDTPQGPQCGPCPSGYTGDGRTCTKLSGCDDRPCFPGVDCRDSSTGPVCGPCPYGYKGNGNSCVYDLCKNNPCYPGVRCESTPNGATCGPCPAGTFGDGRNCTKRITCSTQPCFPGVGCHDTVEGFRCDPCPADMTGDGRWCREVTPCDDVTTCRPGYPCPDSLSGSSIKCPGRPCPDGKNCGEQNVCDLNVCPTGTKCYSISEPPFYRCTPCPYGTSQNGTRCLDIDECSLSPCDPKVRCVNLNPGFQCEPCPPGYTGNIPRGVGLEFAMRNRQQCVDIDECAYNNGGCKGPCVNTLGSFVCQICRTVCGLQNLTHTAVIRAVASSPVKKLEPKYIFCPDGSQCDYNADCFKAAENEYKCKCKQGWAGSGRECGKDSDLDGWPDYNLRCDEDTCRQDNCIFIPNSGQEDRDHDGIGDKCDEDIDNDGLPNNLDNCVYEHNPDQKDSDLDGGDNIGDACDNCPSIPNKDQKDSDHDGMGDVCDSDIDNDGIANDRDNCPFLPNADQLDQDTDGIGDACDNCPRVSNANQKDKDNNGVGDVCDTEIDSDGDGKQDNIDNCPKIANSNQLDTDKDGIGDVCDDDIDGDGISNDFDNCPLRKNYNQTDANGDGIGDVCQEDFDGDQVINFLDNCPNNSKIFRTDFRTYQTVVLDPEGDSQIDPKWVILNQGAEIEQTMNSDPGLAVGYDAFSGVDFEGTFYVDTETDDDYIGFVFSYQSNRKFYTVMWKKNSQVYWQASPFRAYAEPGIHIKMVHSATGPGQMLRNALWHTNNVDDQTKILWKDPKNVGWREKVAYRWLLLHRPQIGLIRLKIFEGETVVADSGNLFDSTYKGGRLGVMSFSQEMIIWSRLIYRCNDKLPKPVFSELPLELQKLVEIDDTRIVSEN</sequence>
<evidence type="ECO:0000313" key="14">
    <source>
        <dbReference type="EMBL" id="KAK7580571.1"/>
    </source>
</evidence>
<evidence type="ECO:0000256" key="1">
    <source>
        <dbReference type="ARBA" id="ARBA00009456"/>
    </source>
</evidence>
<dbReference type="PROSITE" id="PS51236">
    <property type="entry name" value="TSP_CTER"/>
    <property type="match status" value="1"/>
</dbReference>
<dbReference type="CDD" id="cd16081">
    <property type="entry name" value="TSPcc_insect"/>
    <property type="match status" value="1"/>
</dbReference>
<dbReference type="PROSITE" id="PS01187">
    <property type="entry name" value="EGF_CA"/>
    <property type="match status" value="2"/>
</dbReference>
<dbReference type="PANTHER" id="PTHR10199">
    <property type="entry name" value="THROMBOSPONDIN"/>
    <property type="match status" value="1"/>
</dbReference>
<dbReference type="PROSITE" id="PS50026">
    <property type="entry name" value="EGF_3"/>
    <property type="match status" value="3"/>
</dbReference>
<feature type="signal peptide" evidence="11">
    <location>
        <begin position="1"/>
        <end position="18"/>
    </location>
</feature>
<name>A0AAN9Y161_9HEMI</name>
<dbReference type="FunFam" id="4.10.1080.10:FF:000004">
    <property type="entry name" value="Cartilage oligomeric matrix protein"/>
    <property type="match status" value="1"/>
</dbReference>
<dbReference type="FunFam" id="4.10.1080.10:FF:000002">
    <property type="entry name" value="Thrombospondin 3"/>
    <property type="match status" value="1"/>
</dbReference>
<comment type="similarity">
    <text evidence="1">Belongs to the thrombospondin family.</text>
</comment>
<dbReference type="SUPFAM" id="SSF49899">
    <property type="entry name" value="Concanavalin A-like lectins/glucanases"/>
    <property type="match status" value="1"/>
</dbReference>
<dbReference type="SUPFAM" id="SSF103647">
    <property type="entry name" value="TSP type-3 repeat"/>
    <property type="match status" value="3"/>
</dbReference>
<protein>
    <recommendedName>
        <fullName evidence="16">Thrombospondin</fullName>
    </recommendedName>
</protein>
<feature type="repeat" description="TSP type-3" evidence="10">
    <location>
        <begin position="1091"/>
        <end position="1126"/>
    </location>
</feature>
<keyword evidence="4" id="KW-0677">Repeat</keyword>
<feature type="domain" description="EGF-like" evidence="12">
    <location>
        <begin position="858"/>
        <end position="898"/>
    </location>
</feature>
<dbReference type="InterPro" id="IPR009030">
    <property type="entry name" value="Growth_fac_rcpt_cys_sf"/>
</dbReference>
<dbReference type="Pfam" id="PF02412">
    <property type="entry name" value="TSP_3"/>
    <property type="match status" value="6"/>
</dbReference>
<dbReference type="SMART" id="SM00179">
    <property type="entry name" value="EGF_CA"/>
    <property type="match status" value="11"/>
</dbReference>
<feature type="domain" description="TSP C-terminal" evidence="13">
    <location>
        <begin position="1166"/>
        <end position="1380"/>
    </location>
</feature>
<evidence type="ECO:0000256" key="5">
    <source>
        <dbReference type="ARBA" id="ARBA00022837"/>
    </source>
</evidence>
<dbReference type="Gene3D" id="2.10.25.10">
    <property type="entry name" value="Laminin"/>
    <property type="match status" value="10"/>
</dbReference>
<dbReference type="PROSITE" id="PS01186">
    <property type="entry name" value="EGF_2"/>
    <property type="match status" value="1"/>
</dbReference>
<dbReference type="CDD" id="cd00054">
    <property type="entry name" value="EGF_CA"/>
    <property type="match status" value="1"/>
</dbReference>
<dbReference type="Proteomes" id="UP001367676">
    <property type="component" value="Unassembled WGS sequence"/>
</dbReference>
<dbReference type="SMART" id="SM00181">
    <property type="entry name" value="EGF"/>
    <property type="match status" value="13"/>
</dbReference>
<feature type="repeat" description="TSP type-3" evidence="10">
    <location>
        <begin position="994"/>
        <end position="1029"/>
    </location>
</feature>
<keyword evidence="7" id="KW-1015">Disulfide bond</keyword>
<dbReference type="FunFam" id="4.10.1080.10:FF:000001">
    <property type="entry name" value="Thrombospondin 3"/>
    <property type="match status" value="1"/>
</dbReference>
<dbReference type="SUPFAM" id="SSF57184">
    <property type="entry name" value="Growth factor receptor domain"/>
    <property type="match status" value="1"/>
</dbReference>
<dbReference type="Gene3D" id="4.10.1080.10">
    <property type="entry name" value="TSP type-3 repeat"/>
    <property type="match status" value="3"/>
</dbReference>
<organism evidence="14 15">
    <name type="scientific">Parthenolecanium corni</name>
    <dbReference type="NCBI Taxonomy" id="536013"/>
    <lineage>
        <taxon>Eukaryota</taxon>
        <taxon>Metazoa</taxon>
        <taxon>Ecdysozoa</taxon>
        <taxon>Arthropoda</taxon>
        <taxon>Hexapoda</taxon>
        <taxon>Insecta</taxon>
        <taxon>Pterygota</taxon>
        <taxon>Neoptera</taxon>
        <taxon>Paraneoptera</taxon>
        <taxon>Hemiptera</taxon>
        <taxon>Sternorrhyncha</taxon>
        <taxon>Coccoidea</taxon>
        <taxon>Coccidae</taxon>
        <taxon>Parthenolecanium</taxon>
    </lineage>
</organism>
<dbReference type="PROSITE" id="PS51234">
    <property type="entry name" value="TSP3"/>
    <property type="match status" value="3"/>
</dbReference>
<proteinExistence type="inferred from homology"/>
<evidence type="ECO:0000259" key="13">
    <source>
        <dbReference type="PROSITE" id="PS51236"/>
    </source>
</evidence>
<evidence type="ECO:0000256" key="6">
    <source>
        <dbReference type="ARBA" id="ARBA00022889"/>
    </source>
</evidence>
<evidence type="ECO:0000259" key="12">
    <source>
        <dbReference type="PROSITE" id="PS50026"/>
    </source>
</evidence>
<dbReference type="PANTHER" id="PTHR10199:SF100">
    <property type="entry name" value="THROMBOSPONDIN, ISOFORM A"/>
    <property type="match status" value="1"/>
</dbReference>
<dbReference type="InterPro" id="IPR001881">
    <property type="entry name" value="EGF-like_Ca-bd_dom"/>
</dbReference>
<dbReference type="InterPro" id="IPR003367">
    <property type="entry name" value="Thrombospondin_3-like_rpt"/>
</dbReference>
<dbReference type="InterPro" id="IPR017897">
    <property type="entry name" value="Thrombospondin_3_rpt"/>
</dbReference>
<evidence type="ECO:0000256" key="9">
    <source>
        <dbReference type="PROSITE-ProRule" id="PRU00076"/>
    </source>
</evidence>
<evidence type="ECO:0000256" key="11">
    <source>
        <dbReference type="SAM" id="SignalP"/>
    </source>
</evidence>
<feature type="chain" id="PRO_5042833087" description="Thrombospondin" evidence="11">
    <location>
        <begin position="19"/>
        <end position="1406"/>
    </location>
</feature>
<accession>A0AAN9Y161</accession>
<evidence type="ECO:0000256" key="7">
    <source>
        <dbReference type="ARBA" id="ARBA00023157"/>
    </source>
</evidence>
<keyword evidence="15" id="KW-1185">Reference proteome</keyword>
<keyword evidence="6" id="KW-0130">Cell adhesion</keyword>
<gene>
    <name evidence="14" type="ORF">V9T40_001200</name>
</gene>
<dbReference type="FunFam" id="2.60.120.200:FF:000002">
    <property type="entry name" value="Thrombospondin 3"/>
    <property type="match status" value="1"/>
</dbReference>
<dbReference type="Gene3D" id="2.60.120.200">
    <property type="match status" value="1"/>
</dbReference>
<feature type="repeat" description="TSP type-3" evidence="10">
    <location>
        <begin position="932"/>
        <end position="967"/>
    </location>
</feature>
<dbReference type="EMBL" id="JBBCAQ010000034">
    <property type="protein sequence ID" value="KAK7580571.1"/>
    <property type="molecule type" value="Genomic_DNA"/>
</dbReference>
<feature type="domain" description="EGF-like" evidence="12">
    <location>
        <begin position="307"/>
        <end position="347"/>
    </location>
</feature>
<evidence type="ECO:0000313" key="15">
    <source>
        <dbReference type="Proteomes" id="UP001367676"/>
    </source>
</evidence>
<dbReference type="InterPro" id="IPR018097">
    <property type="entry name" value="EGF_Ca-bd_CS"/>
</dbReference>
<evidence type="ECO:0000256" key="10">
    <source>
        <dbReference type="PROSITE-ProRule" id="PRU00634"/>
    </source>
</evidence>
<feature type="domain" description="EGF-like" evidence="12">
    <location>
        <begin position="749"/>
        <end position="786"/>
    </location>
</feature>
<evidence type="ECO:0000256" key="8">
    <source>
        <dbReference type="ARBA" id="ARBA00023180"/>
    </source>
</evidence>
<keyword evidence="8" id="KW-0325">Glycoprotein</keyword>